<dbReference type="AlphaFoldDB" id="A0A7I7Y010"/>
<sequence length="453" mass="49084">MTKQPHTTLSSGTSLVIVVALCLLPYLNFGPLSAPSQVQPWAALLAWLWVAFKALTTGLRITGMQWLLLVFAVWFMLDVYGGEGFDLQTYFRRSAAFLLSAGIFLACQYLTPSGLWRALKLTLPLWLAFAVMRYVSEDAYFSVVAPLVPTVVRSAARGSSSLAPEATDFGFTMVFMLVLCMIARRRLREEGERVERWPLLVAVAATLLSQSGSGYLALALVGVLYLVFKPSARFGVLGRIFTTAVIAGPVILVLDSLTSSGVRGIDLLSTAIQSPSELMDTTVSYRVAHSLVGLFGLLDSNLAGYGAGAFVNEATAVYHRHSVGNLLGLQGYYAYEVPAGLSNSPVSQFAVFMLDFGIIGVIYLVALAVFALRSRIPWKPIAVAMLFVAWFNSFPAGWPPFWLMIGIMMSPHFISGRPVGDESVDAAQPVSARLVPIARGLRHQEGGVRGAQD</sequence>
<dbReference type="RefSeq" id="WP_085148983.1">
    <property type="nucleotide sequence ID" value="NZ_AP022612.1"/>
</dbReference>
<dbReference type="OrthoDB" id="9429351at2"/>
<accession>A0A7I7Y010</accession>
<keyword evidence="2" id="KW-1185">Reference proteome</keyword>
<gene>
    <name evidence="1" type="ORF">MCNF_35120</name>
</gene>
<reference evidence="1" key="1">
    <citation type="journal article" date="2019" name="Emerg. Microbes Infect.">
        <title>Comprehensive subspecies identification of 175 nontuberculous mycobacteria species based on 7547 genomic profiles.</title>
        <authorList>
            <person name="Matsumoto Y."/>
            <person name="Kinjo T."/>
            <person name="Motooka D."/>
            <person name="Nabeya D."/>
            <person name="Jung N."/>
            <person name="Uechi K."/>
            <person name="Horii T."/>
            <person name="Iida T."/>
            <person name="Fujita J."/>
            <person name="Nakamura S."/>
        </authorList>
    </citation>
    <scope>NUCLEOTIDE SEQUENCE [LARGE SCALE GENOMIC DNA]</scope>
    <source>
        <strain evidence="1">JCM 13671</strain>
    </source>
</reference>
<evidence type="ECO:0000313" key="2">
    <source>
        <dbReference type="Proteomes" id="UP000466931"/>
    </source>
</evidence>
<protein>
    <submittedName>
        <fullName evidence="1">Uncharacterized protein</fullName>
    </submittedName>
</protein>
<proteinExistence type="predicted"/>
<dbReference type="Proteomes" id="UP000466931">
    <property type="component" value="Chromosome"/>
</dbReference>
<dbReference type="EMBL" id="AP022612">
    <property type="protein sequence ID" value="BBZ34907.1"/>
    <property type="molecule type" value="Genomic_DNA"/>
</dbReference>
<reference evidence="1" key="2">
    <citation type="submission" date="2020-02" db="EMBL/GenBank/DDBJ databases">
        <authorList>
            <person name="Matsumoto Y."/>
            <person name="Motooka D."/>
            <person name="Nakamura S."/>
        </authorList>
    </citation>
    <scope>NUCLEOTIDE SEQUENCE</scope>
    <source>
        <strain evidence="1">JCM 13671</strain>
    </source>
</reference>
<organism evidence="1 2">
    <name type="scientific">Mycolicibacterium confluentis</name>
    <dbReference type="NCBI Taxonomy" id="28047"/>
    <lineage>
        <taxon>Bacteria</taxon>
        <taxon>Bacillati</taxon>
        <taxon>Actinomycetota</taxon>
        <taxon>Actinomycetes</taxon>
        <taxon>Mycobacteriales</taxon>
        <taxon>Mycobacteriaceae</taxon>
        <taxon>Mycolicibacterium</taxon>
    </lineage>
</organism>
<name>A0A7I7Y010_9MYCO</name>
<evidence type="ECO:0000313" key="1">
    <source>
        <dbReference type="EMBL" id="BBZ34907.1"/>
    </source>
</evidence>